<dbReference type="Proteomes" id="UP000887013">
    <property type="component" value="Unassembled WGS sequence"/>
</dbReference>
<dbReference type="AlphaFoldDB" id="A0A8X6NTE9"/>
<organism evidence="2 3">
    <name type="scientific">Nephila pilipes</name>
    <name type="common">Giant wood spider</name>
    <name type="synonym">Nephila maculata</name>
    <dbReference type="NCBI Taxonomy" id="299642"/>
    <lineage>
        <taxon>Eukaryota</taxon>
        <taxon>Metazoa</taxon>
        <taxon>Ecdysozoa</taxon>
        <taxon>Arthropoda</taxon>
        <taxon>Chelicerata</taxon>
        <taxon>Arachnida</taxon>
        <taxon>Araneae</taxon>
        <taxon>Araneomorphae</taxon>
        <taxon>Entelegynae</taxon>
        <taxon>Araneoidea</taxon>
        <taxon>Nephilidae</taxon>
        <taxon>Nephila</taxon>
    </lineage>
</organism>
<sequence length="134" mass="15158">MQLDLIEDGSSLSPSTDGARDRTGTNYYTLSWSDFPLTRSGSWAGAFRHMLSSSSDLEIYEKNKNKSPDHDGNSGQMISNLAQRGRQRFLDIINESWRTGQFPRDWSRAIVIPISNPSKEANSLESFRLIENLD</sequence>
<reference evidence="2" key="1">
    <citation type="submission" date="2020-08" db="EMBL/GenBank/DDBJ databases">
        <title>Multicomponent nature underlies the extraordinary mechanical properties of spider dragline silk.</title>
        <authorList>
            <person name="Kono N."/>
            <person name="Nakamura H."/>
            <person name="Mori M."/>
            <person name="Yoshida Y."/>
            <person name="Ohtoshi R."/>
            <person name="Malay A.D."/>
            <person name="Moran D.A.P."/>
            <person name="Tomita M."/>
            <person name="Numata K."/>
            <person name="Arakawa K."/>
        </authorList>
    </citation>
    <scope>NUCLEOTIDE SEQUENCE</scope>
</reference>
<dbReference type="OrthoDB" id="6422958at2759"/>
<evidence type="ECO:0000256" key="1">
    <source>
        <dbReference type="SAM" id="MobiDB-lite"/>
    </source>
</evidence>
<protein>
    <submittedName>
        <fullName evidence="2">Uncharacterized protein</fullName>
    </submittedName>
</protein>
<dbReference type="EMBL" id="BMAW01061960">
    <property type="protein sequence ID" value="GFT33743.1"/>
    <property type="molecule type" value="Genomic_DNA"/>
</dbReference>
<name>A0A8X6NTE9_NEPPI</name>
<comment type="caution">
    <text evidence="2">The sequence shown here is derived from an EMBL/GenBank/DDBJ whole genome shotgun (WGS) entry which is preliminary data.</text>
</comment>
<feature type="region of interest" description="Disordered" evidence="1">
    <location>
        <begin position="1"/>
        <end position="20"/>
    </location>
</feature>
<accession>A0A8X6NTE9</accession>
<keyword evidence="3" id="KW-1185">Reference proteome</keyword>
<evidence type="ECO:0000313" key="2">
    <source>
        <dbReference type="EMBL" id="GFT33743.1"/>
    </source>
</evidence>
<evidence type="ECO:0000313" key="3">
    <source>
        <dbReference type="Proteomes" id="UP000887013"/>
    </source>
</evidence>
<gene>
    <name evidence="2" type="ORF">NPIL_13141</name>
</gene>
<proteinExistence type="predicted"/>